<dbReference type="AlphaFoldDB" id="A0A2I0AE17"/>
<dbReference type="STRING" id="1088818.A0A2I0AE17"/>
<sequence length="140" mass="15920">MTANEKTPDMLGGVSGPLLPNAFPLGYQPVPGWPQIPLRPFPLGLWPRYPIFVTQYPANLWQFLLCAAKKRSEVLSWLNSLFPDLRLPSEATEWELRVQLLDGSIFNDILRKLNPSVVDEVKPFFNTCFSEDLFWNGPSS</sequence>
<evidence type="ECO:0000313" key="1">
    <source>
        <dbReference type="EMBL" id="PKA53788.1"/>
    </source>
</evidence>
<organism evidence="1 2">
    <name type="scientific">Apostasia shenzhenica</name>
    <dbReference type="NCBI Taxonomy" id="1088818"/>
    <lineage>
        <taxon>Eukaryota</taxon>
        <taxon>Viridiplantae</taxon>
        <taxon>Streptophyta</taxon>
        <taxon>Embryophyta</taxon>
        <taxon>Tracheophyta</taxon>
        <taxon>Spermatophyta</taxon>
        <taxon>Magnoliopsida</taxon>
        <taxon>Liliopsida</taxon>
        <taxon>Asparagales</taxon>
        <taxon>Orchidaceae</taxon>
        <taxon>Apostasioideae</taxon>
        <taxon>Apostasia</taxon>
    </lineage>
</organism>
<dbReference type="OrthoDB" id="3176171at2759"/>
<reference evidence="1 2" key="1">
    <citation type="journal article" date="2017" name="Nature">
        <title>The Apostasia genome and the evolution of orchids.</title>
        <authorList>
            <person name="Zhang G.Q."/>
            <person name="Liu K.W."/>
            <person name="Li Z."/>
            <person name="Lohaus R."/>
            <person name="Hsiao Y.Y."/>
            <person name="Niu S.C."/>
            <person name="Wang J.Y."/>
            <person name="Lin Y.C."/>
            <person name="Xu Q."/>
            <person name="Chen L.J."/>
            <person name="Yoshida K."/>
            <person name="Fujiwara S."/>
            <person name="Wang Z.W."/>
            <person name="Zhang Y.Q."/>
            <person name="Mitsuda N."/>
            <person name="Wang M."/>
            <person name="Liu G.H."/>
            <person name="Pecoraro L."/>
            <person name="Huang H.X."/>
            <person name="Xiao X.J."/>
            <person name="Lin M."/>
            <person name="Wu X.Y."/>
            <person name="Wu W.L."/>
            <person name="Chen Y.Y."/>
            <person name="Chang S.B."/>
            <person name="Sakamoto S."/>
            <person name="Ohme-Takagi M."/>
            <person name="Yagi M."/>
            <person name="Zeng S.J."/>
            <person name="Shen C.Y."/>
            <person name="Yeh C.M."/>
            <person name="Luo Y.B."/>
            <person name="Tsai W.C."/>
            <person name="Van de Peer Y."/>
            <person name="Liu Z.J."/>
        </authorList>
    </citation>
    <scope>NUCLEOTIDE SEQUENCE [LARGE SCALE GENOMIC DNA]</scope>
    <source>
        <strain evidence="2">cv. Shenzhen</strain>
        <tissue evidence="1">Stem</tissue>
    </source>
</reference>
<evidence type="ECO:0000313" key="2">
    <source>
        <dbReference type="Proteomes" id="UP000236161"/>
    </source>
</evidence>
<dbReference type="Proteomes" id="UP000236161">
    <property type="component" value="Unassembled WGS sequence"/>
</dbReference>
<protein>
    <submittedName>
        <fullName evidence="1">Uncharacterized protein</fullName>
    </submittedName>
</protein>
<accession>A0A2I0AE17</accession>
<gene>
    <name evidence="1" type="ORF">AXF42_Ash011267</name>
</gene>
<proteinExistence type="predicted"/>
<keyword evidence="2" id="KW-1185">Reference proteome</keyword>
<name>A0A2I0AE17_9ASPA</name>
<dbReference type="EMBL" id="KZ451988">
    <property type="protein sequence ID" value="PKA53788.1"/>
    <property type="molecule type" value="Genomic_DNA"/>
</dbReference>